<dbReference type="GO" id="GO:0045900">
    <property type="term" value="P:negative regulation of translational elongation"/>
    <property type="evidence" value="ECO:0007669"/>
    <property type="project" value="TreeGrafter"/>
</dbReference>
<dbReference type="InterPro" id="IPR036567">
    <property type="entry name" value="RHF-like"/>
</dbReference>
<gene>
    <name evidence="6" type="ORF">EV695_1252</name>
</gene>
<dbReference type="GO" id="GO:0022627">
    <property type="term" value="C:cytosolic small ribosomal subunit"/>
    <property type="evidence" value="ECO:0007669"/>
    <property type="project" value="TreeGrafter"/>
</dbReference>
<protein>
    <recommendedName>
        <fullName evidence="4">Ribosome hibernation promoting factor</fullName>
    </recommendedName>
    <alternativeName>
        <fullName evidence="5">Hibernation factor HPF</fullName>
    </alternativeName>
</protein>
<dbReference type="NCBIfam" id="TIGR00741">
    <property type="entry name" value="yfiA"/>
    <property type="match status" value="1"/>
</dbReference>
<dbReference type="EMBL" id="SMFQ01000003">
    <property type="protein sequence ID" value="TCJ86758.1"/>
    <property type="molecule type" value="Genomic_DNA"/>
</dbReference>
<comment type="subunit">
    <text evidence="3">Associates exclusively with 100S ribosomes, which are dimers of 70S ribosomes.</text>
</comment>
<dbReference type="PANTHER" id="PTHR33231">
    <property type="entry name" value="30S RIBOSOMAL PROTEIN"/>
    <property type="match status" value="1"/>
</dbReference>
<comment type="caution">
    <text evidence="6">The sequence shown here is derived from an EMBL/GenBank/DDBJ whole genome shotgun (WGS) entry which is preliminary data.</text>
</comment>
<comment type="similarity">
    <text evidence="2">Belongs to the HPF/YfiA ribosome-associated protein family. Short HPF subfamily.</text>
</comment>
<accession>A0A4R1F4T7</accession>
<dbReference type="RefSeq" id="WP_131905093.1">
    <property type="nucleotide sequence ID" value="NZ_BAAAFU010000004.1"/>
</dbReference>
<dbReference type="InterPro" id="IPR003489">
    <property type="entry name" value="RHF/RaiA"/>
</dbReference>
<dbReference type="OrthoDB" id="9795980at2"/>
<keyword evidence="1" id="KW-0810">Translation regulation</keyword>
<dbReference type="FunFam" id="3.30.160.100:FF:000001">
    <property type="entry name" value="Ribosome hibernation promoting factor"/>
    <property type="match status" value="1"/>
</dbReference>
<keyword evidence="7" id="KW-1185">Reference proteome</keyword>
<dbReference type="InterPro" id="IPR050574">
    <property type="entry name" value="HPF/YfiA_ribosome-assoc"/>
</dbReference>
<organism evidence="6 7">
    <name type="scientific">Cocleimonas flava</name>
    <dbReference type="NCBI Taxonomy" id="634765"/>
    <lineage>
        <taxon>Bacteria</taxon>
        <taxon>Pseudomonadati</taxon>
        <taxon>Pseudomonadota</taxon>
        <taxon>Gammaproteobacteria</taxon>
        <taxon>Thiotrichales</taxon>
        <taxon>Thiotrichaceae</taxon>
        <taxon>Cocleimonas</taxon>
    </lineage>
</organism>
<dbReference type="PANTHER" id="PTHR33231:SF1">
    <property type="entry name" value="30S RIBOSOMAL PROTEIN"/>
    <property type="match status" value="1"/>
</dbReference>
<dbReference type="Gene3D" id="3.30.160.100">
    <property type="entry name" value="Ribosome hibernation promotion factor-like"/>
    <property type="match status" value="1"/>
</dbReference>
<evidence type="ECO:0000256" key="4">
    <source>
        <dbReference type="ARBA" id="ARBA00041148"/>
    </source>
</evidence>
<dbReference type="AlphaFoldDB" id="A0A4R1F4T7"/>
<evidence type="ECO:0000256" key="3">
    <source>
        <dbReference type="ARBA" id="ARBA00038695"/>
    </source>
</evidence>
<evidence type="ECO:0000256" key="2">
    <source>
        <dbReference type="ARBA" id="ARBA00038434"/>
    </source>
</evidence>
<evidence type="ECO:0000256" key="5">
    <source>
        <dbReference type="ARBA" id="ARBA00041319"/>
    </source>
</evidence>
<evidence type="ECO:0000256" key="1">
    <source>
        <dbReference type="ARBA" id="ARBA00022845"/>
    </source>
</evidence>
<proteinExistence type="inferred from homology"/>
<name>A0A4R1F4T7_9GAMM</name>
<reference evidence="6 7" key="1">
    <citation type="submission" date="2019-03" db="EMBL/GenBank/DDBJ databases">
        <title>Genomic Encyclopedia of Type Strains, Phase IV (KMG-IV): sequencing the most valuable type-strain genomes for metagenomic binning, comparative biology and taxonomic classification.</title>
        <authorList>
            <person name="Goeker M."/>
        </authorList>
    </citation>
    <scope>NUCLEOTIDE SEQUENCE [LARGE SCALE GENOMIC DNA]</scope>
    <source>
        <strain evidence="6 7">DSM 24830</strain>
    </source>
</reference>
<evidence type="ECO:0000313" key="7">
    <source>
        <dbReference type="Proteomes" id="UP000294887"/>
    </source>
</evidence>
<dbReference type="GO" id="GO:0043024">
    <property type="term" value="F:ribosomal small subunit binding"/>
    <property type="evidence" value="ECO:0007669"/>
    <property type="project" value="TreeGrafter"/>
</dbReference>
<dbReference type="Proteomes" id="UP000294887">
    <property type="component" value="Unassembled WGS sequence"/>
</dbReference>
<dbReference type="CDD" id="cd00552">
    <property type="entry name" value="RaiA"/>
    <property type="match status" value="1"/>
</dbReference>
<dbReference type="SUPFAM" id="SSF69754">
    <property type="entry name" value="Ribosome binding protein Y (YfiA homologue)"/>
    <property type="match status" value="1"/>
</dbReference>
<dbReference type="Pfam" id="PF02482">
    <property type="entry name" value="Ribosomal_S30AE"/>
    <property type="match status" value="1"/>
</dbReference>
<sequence length="111" mass="12991">MQLDITGHHIDVTPLLNNYIREKVTRLTRHFDQVLNIHVILEVQKHHNKAEASINVSGNHIYADAQEEDMYAAIDALADKLDRQILKHKEKIRSHRKHEGNHRNIVMDQYA</sequence>
<evidence type="ECO:0000313" key="6">
    <source>
        <dbReference type="EMBL" id="TCJ86758.1"/>
    </source>
</evidence>